<evidence type="ECO:0000313" key="3">
    <source>
        <dbReference type="Proteomes" id="UP000030661"/>
    </source>
</evidence>
<dbReference type="HOGENOM" id="CLU_042502_1_0_0"/>
<protein>
    <submittedName>
        <fullName evidence="2">Uncharacterized protein</fullName>
    </submittedName>
</protein>
<feature type="signal peptide" evidence="1">
    <location>
        <begin position="1"/>
        <end position="24"/>
    </location>
</feature>
<accession>A0A081BXK9</accession>
<sequence length="456" mass="49425">MKILLKSVLLIVVVAFTSVSGVFAACTEDNWTYSDGQCASNFTTTRTWTKIGACTGGVTHPATETVSCIYRGANYTCQSLSTYNVSIGTQVIVSTVQEFWNAINQAESQGGNMTILIEDGTYEIASPSHYPYIEVNNVIFRSRSGNRASVVLTGGGMRATGDTENVFGVVGNNITIADLTIGECGNHGISVNGDNLFVHNVRIYNTYEQMLKGTDAGDGADNGIVQCSLFEYPDGIGPQFYIGGIDVHEGNDWIVRDNTFRYIKSPDPSPDFLAEHAIHFWNASADTRVERNRITNCDRGIGFGLGSSSHSGGLIVNNMVHTTRDVGIGLETSPNTQVYNNSVYTQNYSNSIEYRFAATTGVKIYNNLTNAAISDRSSGSSADLRNNRTTAQASWFVGATSGDLHLAALRTDVVDQGLTISAVTVDYDRQTRPQGAAYDIGADEFMPTFSYLLWTK</sequence>
<dbReference type="InterPro" id="IPR011050">
    <property type="entry name" value="Pectin_lyase_fold/virulence"/>
</dbReference>
<dbReference type="InterPro" id="IPR006626">
    <property type="entry name" value="PbH1"/>
</dbReference>
<dbReference type="SMART" id="SM00710">
    <property type="entry name" value="PbH1"/>
    <property type="match status" value="5"/>
</dbReference>
<keyword evidence="3" id="KW-1185">Reference proteome</keyword>
<dbReference type="Gene3D" id="2.160.20.10">
    <property type="entry name" value="Single-stranded right-handed beta-helix, Pectin lyase-like"/>
    <property type="match status" value="1"/>
</dbReference>
<evidence type="ECO:0000256" key="1">
    <source>
        <dbReference type="SAM" id="SignalP"/>
    </source>
</evidence>
<dbReference type="STRING" id="1499967.U27_04028"/>
<reference evidence="2 3" key="1">
    <citation type="journal article" date="2015" name="PeerJ">
        <title>First genomic representation of candidate bacterial phylum KSB3 points to enhanced environmental sensing as a trigger of wastewater bulking.</title>
        <authorList>
            <person name="Sekiguchi Y."/>
            <person name="Ohashi A."/>
            <person name="Parks D.H."/>
            <person name="Yamauchi T."/>
            <person name="Tyson G.W."/>
            <person name="Hugenholtz P."/>
        </authorList>
    </citation>
    <scope>NUCLEOTIDE SEQUENCE [LARGE SCALE GENOMIC DNA]</scope>
</reference>
<evidence type="ECO:0000313" key="2">
    <source>
        <dbReference type="EMBL" id="GAK57064.1"/>
    </source>
</evidence>
<proteinExistence type="predicted"/>
<dbReference type="Proteomes" id="UP000030661">
    <property type="component" value="Unassembled WGS sequence"/>
</dbReference>
<dbReference type="InterPro" id="IPR012334">
    <property type="entry name" value="Pectin_lyas_fold"/>
</dbReference>
<dbReference type="PROSITE" id="PS51257">
    <property type="entry name" value="PROKAR_LIPOPROTEIN"/>
    <property type="match status" value="1"/>
</dbReference>
<dbReference type="EMBL" id="DF820465">
    <property type="protein sequence ID" value="GAK57064.1"/>
    <property type="molecule type" value="Genomic_DNA"/>
</dbReference>
<name>A0A081BXK9_VECG1</name>
<dbReference type="SUPFAM" id="SSF51126">
    <property type="entry name" value="Pectin lyase-like"/>
    <property type="match status" value="1"/>
</dbReference>
<organism evidence="2 3">
    <name type="scientific">Vecturithrix granuli</name>
    <dbReference type="NCBI Taxonomy" id="1499967"/>
    <lineage>
        <taxon>Bacteria</taxon>
        <taxon>Candidatus Moduliflexota</taxon>
        <taxon>Candidatus Vecturitrichia</taxon>
        <taxon>Candidatus Vecturitrichales</taxon>
        <taxon>Candidatus Vecturitrichaceae</taxon>
        <taxon>Candidatus Vecturithrix</taxon>
    </lineage>
</organism>
<keyword evidence="1" id="KW-0732">Signal</keyword>
<dbReference type="eggNOG" id="ENOG502Z9RY">
    <property type="taxonomic scope" value="Bacteria"/>
</dbReference>
<gene>
    <name evidence="2" type="ORF">U27_04028</name>
</gene>
<dbReference type="AlphaFoldDB" id="A0A081BXK9"/>
<feature type="chain" id="PRO_5001755369" evidence="1">
    <location>
        <begin position="25"/>
        <end position="456"/>
    </location>
</feature>